<evidence type="ECO:0000256" key="2">
    <source>
        <dbReference type="ARBA" id="ARBA00004239"/>
    </source>
</evidence>
<evidence type="ECO:0000256" key="12">
    <source>
        <dbReference type="ARBA" id="ARBA00031034"/>
    </source>
</evidence>
<evidence type="ECO:0000256" key="15">
    <source>
        <dbReference type="SAM" id="Phobius"/>
    </source>
</evidence>
<dbReference type="SMART" id="SM00736">
    <property type="entry name" value="CADG"/>
    <property type="match status" value="2"/>
</dbReference>
<keyword evidence="15" id="KW-1133">Transmembrane helix</keyword>
<comment type="subcellular location">
    <subcellularLocation>
        <location evidence="1">Cell membrane</location>
        <location evidence="1">Sarcolemma</location>
    </subcellularLocation>
    <subcellularLocation>
        <location evidence="3">Nucleus</location>
        <location evidence="3">Nucleoplasm</location>
    </subcellularLocation>
    <subcellularLocation>
        <location evidence="13">Postsynaptic cell membrane</location>
    </subcellularLocation>
    <subcellularLocation>
        <location evidence="2">Secreted</location>
        <location evidence="2">Extracellular space</location>
    </subcellularLocation>
</comment>
<dbReference type="InterPro" id="IPR006644">
    <property type="entry name" value="Cadg"/>
</dbReference>
<feature type="domain" description="Peptidase S72" evidence="16">
    <location>
        <begin position="135"/>
        <end position="247"/>
    </location>
</feature>
<dbReference type="Gene3D" id="2.60.40.10">
    <property type="entry name" value="Immunoglobulins"/>
    <property type="match status" value="2"/>
</dbReference>
<dbReference type="PANTHER" id="PTHR21559:SF21">
    <property type="entry name" value="DYSTROGLYCAN 1"/>
    <property type="match status" value="1"/>
</dbReference>
<evidence type="ECO:0000313" key="17">
    <source>
        <dbReference type="EMBL" id="GBP62896.1"/>
    </source>
</evidence>
<dbReference type="AlphaFoldDB" id="A0A4C1XG83"/>
<comment type="caution">
    <text evidence="17">The sequence shown here is derived from an EMBL/GenBank/DDBJ whole genome shotgun (WGS) entry which is preliminary data.</text>
</comment>
<keyword evidence="18" id="KW-1185">Reference proteome</keyword>
<protein>
    <recommendedName>
        <fullName evidence="10">Dystroglycan 1</fullName>
    </recommendedName>
    <alternativeName>
        <fullName evidence="12">Dystroglycan</fullName>
    </alternativeName>
    <alternativeName>
        <fullName evidence="11">Dystrophin-associated glycoprotein 1</fullName>
    </alternativeName>
</protein>
<dbReference type="InterPro" id="IPR030398">
    <property type="entry name" value="SEA_DG_dom"/>
</dbReference>
<dbReference type="InterPro" id="IPR008465">
    <property type="entry name" value="DAG1_C"/>
</dbReference>
<keyword evidence="15" id="KW-0472">Membrane</keyword>
<keyword evidence="7" id="KW-0628">Postsynaptic cell membrane</keyword>
<organism evidence="17 18">
    <name type="scientific">Eumeta variegata</name>
    <name type="common">Bagworm moth</name>
    <name type="synonym">Eumeta japonica</name>
    <dbReference type="NCBI Taxonomy" id="151549"/>
    <lineage>
        <taxon>Eukaryota</taxon>
        <taxon>Metazoa</taxon>
        <taxon>Ecdysozoa</taxon>
        <taxon>Arthropoda</taxon>
        <taxon>Hexapoda</taxon>
        <taxon>Insecta</taxon>
        <taxon>Pterygota</taxon>
        <taxon>Neoptera</taxon>
        <taxon>Endopterygota</taxon>
        <taxon>Lepidoptera</taxon>
        <taxon>Glossata</taxon>
        <taxon>Ditrysia</taxon>
        <taxon>Tineoidea</taxon>
        <taxon>Psychidae</taxon>
        <taxon>Oiketicinae</taxon>
        <taxon>Eumeta</taxon>
    </lineage>
</organism>
<dbReference type="InterPro" id="IPR015919">
    <property type="entry name" value="Cadherin-like_sf"/>
</dbReference>
<dbReference type="GO" id="GO:0042383">
    <property type="term" value="C:sarcolemma"/>
    <property type="evidence" value="ECO:0007669"/>
    <property type="project" value="UniProtKB-SubCell"/>
</dbReference>
<dbReference type="GO" id="GO:0045211">
    <property type="term" value="C:postsynaptic membrane"/>
    <property type="evidence" value="ECO:0007669"/>
    <property type="project" value="UniProtKB-SubCell"/>
</dbReference>
<dbReference type="SUPFAM" id="SSF49313">
    <property type="entry name" value="Cadherin-like"/>
    <property type="match status" value="2"/>
</dbReference>
<dbReference type="GO" id="GO:0002009">
    <property type="term" value="P:morphogenesis of an epithelium"/>
    <property type="evidence" value="ECO:0007669"/>
    <property type="project" value="TreeGrafter"/>
</dbReference>
<comment type="function">
    <text evidence="8">The dystroglycan complex is involved in a number of processes including laminin and basement membrane assembly, sarcolemmal stability, cell survival, peripheral nerve myelination, nodal structure, cell migration, and epithelial polarization.</text>
</comment>
<dbReference type="GO" id="GO:0007411">
    <property type="term" value="P:axon guidance"/>
    <property type="evidence" value="ECO:0007669"/>
    <property type="project" value="TreeGrafter"/>
</dbReference>
<feature type="compositionally biased region" description="Pro residues" evidence="14">
    <location>
        <begin position="655"/>
        <end position="685"/>
    </location>
</feature>
<evidence type="ECO:0000259" key="16">
    <source>
        <dbReference type="PROSITE" id="PS51699"/>
    </source>
</evidence>
<dbReference type="GO" id="GO:0005576">
    <property type="term" value="C:extracellular region"/>
    <property type="evidence" value="ECO:0007669"/>
    <property type="project" value="UniProtKB-SubCell"/>
</dbReference>
<evidence type="ECO:0000256" key="14">
    <source>
        <dbReference type="SAM" id="MobiDB-lite"/>
    </source>
</evidence>
<dbReference type="OrthoDB" id="5990676at2759"/>
<dbReference type="GO" id="GO:0005654">
    <property type="term" value="C:nucleoplasm"/>
    <property type="evidence" value="ECO:0007669"/>
    <property type="project" value="UniProtKB-SubCell"/>
</dbReference>
<evidence type="ECO:0000256" key="10">
    <source>
        <dbReference type="ARBA" id="ARBA00026224"/>
    </source>
</evidence>
<reference evidence="17 18" key="1">
    <citation type="journal article" date="2019" name="Commun. Biol.">
        <title>The bagworm genome reveals a unique fibroin gene that provides high tensile strength.</title>
        <authorList>
            <person name="Kono N."/>
            <person name="Nakamura H."/>
            <person name="Ohtoshi R."/>
            <person name="Tomita M."/>
            <person name="Numata K."/>
            <person name="Arakawa K."/>
        </authorList>
    </citation>
    <scope>NUCLEOTIDE SEQUENCE [LARGE SCALE GENOMIC DNA]</scope>
</reference>
<evidence type="ECO:0000256" key="3">
    <source>
        <dbReference type="ARBA" id="ARBA00004642"/>
    </source>
</evidence>
<dbReference type="Pfam" id="PF05345">
    <property type="entry name" value="He_PIG"/>
    <property type="match status" value="1"/>
</dbReference>
<dbReference type="GO" id="GO:0016011">
    <property type="term" value="C:dystroglycan complex"/>
    <property type="evidence" value="ECO:0007669"/>
    <property type="project" value="TreeGrafter"/>
</dbReference>
<keyword evidence="6" id="KW-0539">Nucleus</keyword>
<feature type="region of interest" description="Disordered" evidence="14">
    <location>
        <begin position="617"/>
        <end position="685"/>
    </location>
</feature>
<dbReference type="STRING" id="151549.A0A4C1XG83"/>
<dbReference type="EMBL" id="BGZK01000852">
    <property type="protein sequence ID" value="GBP62896.1"/>
    <property type="molecule type" value="Genomic_DNA"/>
</dbReference>
<dbReference type="InterPro" id="IPR013783">
    <property type="entry name" value="Ig-like_fold"/>
</dbReference>
<evidence type="ECO:0000256" key="8">
    <source>
        <dbReference type="ARBA" id="ARBA00023567"/>
    </source>
</evidence>
<name>A0A4C1XG83_EUMVA</name>
<comment type="function">
    <text evidence="9">Transmembrane protein that plays important roles in connecting the extracellular matrix to the cytoskeleton. Acts as a cell adhesion receptor in both muscle and non-muscle tissues. Receptor for both DMD and UTRN and, through these interactions, scaffolds axin to the cytoskeleton. Also functions in cell adhesion-mediated signaling and implicated in cell polarity.</text>
</comment>
<keyword evidence="15" id="KW-0812">Transmembrane</keyword>
<proteinExistence type="predicted"/>
<accession>A0A4C1XG83</accession>
<evidence type="ECO:0000256" key="11">
    <source>
        <dbReference type="ARBA" id="ARBA00030092"/>
    </source>
</evidence>
<dbReference type="GO" id="GO:0005509">
    <property type="term" value="F:calcium ion binding"/>
    <property type="evidence" value="ECO:0007669"/>
    <property type="project" value="InterPro"/>
</dbReference>
<dbReference type="PROSITE" id="PS51699">
    <property type="entry name" value="SEA_DG"/>
    <property type="match status" value="2"/>
</dbReference>
<evidence type="ECO:0000256" key="6">
    <source>
        <dbReference type="ARBA" id="ARBA00023242"/>
    </source>
</evidence>
<sequence length="685" mass="76862">MESIPSTERASTIIGRTTETVTFGMPINQPPTLKHHMKKLAITAGKAFRYIIPADLFTDPEDGTNLTFTMYEADNVPLNKNSWIQFTPSDREVYGLPLESHVSRWNFIVEARDSEGATARGPLDITVQQHKGRRTVNHQFLIKFKLIKNYLLTIDWQIRALEGIVNLFRDTDMDHLTVLNVTSSGDNYEFVWTNDTLPKDTCPTDDINRLMKIMQSENEPGSPSSGLVRAMQPELKAVGVSWTGVSSCAGAGAATTASPVAPRAPDTYPPVTRNQVDHLTATVGHLLVYRVPEATSRSGNIPRRYLSSSMPQHAPIQSARIPHKDTFFDPEDGGTRNLKLSLRFSDRSELPENHWLQFDSRNQEFYGLPSSEDEGNMQYQLVAEDSSNKSAYDSLIVEVVKAPTIRPTVEFHMTMEYPTSLAYNALTKRKVVEKLAALFEQRDTSAIRIHSITENPTTIVWYNTSLPMDRCPNAEIAELRRMVIMDERGRAHGALNPNVDVIFDKDFKVMSIRFVYLGLCADQNTKITKMAGTSILPDVKVPAQSNTNTKTVNSDGYTEYLVTFIIPAIVIVCMILVAGIIACVLYRRRRTGKMSVGDEEERQAFRSKGIPVIFQDELEERTDTEPVHKSPVIMREEKPPLLPPAPDYRADDAPYRPPPPFAASRTPPRPKATPVYRKPPPYVAP</sequence>
<evidence type="ECO:0000256" key="5">
    <source>
        <dbReference type="ARBA" id="ARBA00023018"/>
    </source>
</evidence>
<dbReference type="PANTHER" id="PTHR21559">
    <property type="entry name" value="DYSTROGLYCAN-RELATED"/>
    <property type="match status" value="1"/>
</dbReference>
<gene>
    <name evidence="17" type="primary">DAG1</name>
    <name evidence="17" type="ORF">EVAR_25002_1</name>
</gene>
<dbReference type="Proteomes" id="UP000299102">
    <property type="component" value="Unassembled WGS sequence"/>
</dbReference>
<evidence type="ECO:0000256" key="7">
    <source>
        <dbReference type="ARBA" id="ARBA00023257"/>
    </source>
</evidence>
<feature type="compositionally biased region" description="Basic and acidic residues" evidence="14">
    <location>
        <begin position="621"/>
        <end position="639"/>
    </location>
</feature>
<keyword evidence="5" id="KW-0770">Synapse</keyword>
<feature type="transmembrane region" description="Helical" evidence="15">
    <location>
        <begin position="560"/>
        <end position="586"/>
    </location>
</feature>
<keyword evidence="4" id="KW-0597">Phosphoprotein</keyword>
<dbReference type="Pfam" id="PF05454">
    <property type="entry name" value="DAG1"/>
    <property type="match status" value="2"/>
</dbReference>
<dbReference type="GO" id="GO:0043236">
    <property type="term" value="F:laminin binding"/>
    <property type="evidence" value="ECO:0007669"/>
    <property type="project" value="TreeGrafter"/>
</dbReference>
<evidence type="ECO:0000256" key="13">
    <source>
        <dbReference type="ARBA" id="ARBA00034100"/>
    </source>
</evidence>
<feature type="domain" description="Peptidase S72" evidence="16">
    <location>
        <begin position="406"/>
        <end position="519"/>
    </location>
</feature>
<evidence type="ECO:0000256" key="9">
    <source>
        <dbReference type="ARBA" id="ARBA00024991"/>
    </source>
</evidence>
<evidence type="ECO:0000256" key="1">
    <source>
        <dbReference type="ARBA" id="ARBA00004135"/>
    </source>
</evidence>
<dbReference type="GO" id="GO:0021675">
    <property type="term" value="P:nerve development"/>
    <property type="evidence" value="ECO:0007669"/>
    <property type="project" value="TreeGrafter"/>
</dbReference>
<evidence type="ECO:0000256" key="4">
    <source>
        <dbReference type="ARBA" id="ARBA00022553"/>
    </source>
</evidence>
<evidence type="ECO:0000313" key="18">
    <source>
        <dbReference type="Proteomes" id="UP000299102"/>
    </source>
</evidence>